<dbReference type="InParanoid" id="D2A5J3"/>
<name>D2A5J3_TRICA</name>
<proteinExistence type="predicted"/>
<gene>
    <name evidence="1" type="primary">AUGUSTUS-3.0.2_15548</name>
    <name evidence="1" type="ORF">TcasGA2_TC015548</name>
</gene>
<dbReference type="PANTHER" id="PTHR36693:SF1">
    <property type="entry name" value="GH02722P"/>
    <property type="match status" value="1"/>
</dbReference>
<reference evidence="1 2" key="1">
    <citation type="journal article" date="2008" name="Nature">
        <title>The genome of the model beetle and pest Tribolium castaneum.</title>
        <authorList>
            <consortium name="Tribolium Genome Sequencing Consortium"/>
            <person name="Richards S."/>
            <person name="Gibbs R.A."/>
            <person name="Weinstock G.M."/>
            <person name="Brown S.J."/>
            <person name="Denell R."/>
            <person name="Beeman R.W."/>
            <person name="Gibbs R."/>
            <person name="Beeman R.W."/>
            <person name="Brown S.J."/>
            <person name="Bucher G."/>
            <person name="Friedrich M."/>
            <person name="Grimmelikhuijzen C.J."/>
            <person name="Klingler M."/>
            <person name="Lorenzen M."/>
            <person name="Richards S."/>
            <person name="Roth S."/>
            <person name="Schroder R."/>
            <person name="Tautz D."/>
            <person name="Zdobnov E.M."/>
            <person name="Muzny D."/>
            <person name="Gibbs R.A."/>
            <person name="Weinstock G.M."/>
            <person name="Attaway T."/>
            <person name="Bell S."/>
            <person name="Buhay C.J."/>
            <person name="Chandrabose M.N."/>
            <person name="Chavez D."/>
            <person name="Clerk-Blankenburg K.P."/>
            <person name="Cree A."/>
            <person name="Dao M."/>
            <person name="Davis C."/>
            <person name="Chacko J."/>
            <person name="Dinh H."/>
            <person name="Dugan-Rocha S."/>
            <person name="Fowler G."/>
            <person name="Garner T.T."/>
            <person name="Garnes J."/>
            <person name="Gnirke A."/>
            <person name="Hawes A."/>
            <person name="Hernandez J."/>
            <person name="Hines S."/>
            <person name="Holder M."/>
            <person name="Hume J."/>
            <person name="Jhangiani S.N."/>
            <person name="Joshi V."/>
            <person name="Khan Z.M."/>
            <person name="Jackson L."/>
            <person name="Kovar C."/>
            <person name="Kowis A."/>
            <person name="Lee S."/>
            <person name="Lewis L.R."/>
            <person name="Margolis J."/>
            <person name="Morgan M."/>
            <person name="Nazareth L.V."/>
            <person name="Nguyen N."/>
            <person name="Okwuonu G."/>
            <person name="Parker D."/>
            <person name="Richards S."/>
            <person name="Ruiz S.J."/>
            <person name="Santibanez J."/>
            <person name="Savard J."/>
            <person name="Scherer S.E."/>
            <person name="Schneider B."/>
            <person name="Sodergren E."/>
            <person name="Tautz D."/>
            <person name="Vattahil S."/>
            <person name="Villasana D."/>
            <person name="White C.S."/>
            <person name="Wright R."/>
            <person name="Park Y."/>
            <person name="Beeman R.W."/>
            <person name="Lord J."/>
            <person name="Oppert B."/>
            <person name="Lorenzen M."/>
            <person name="Brown S."/>
            <person name="Wang L."/>
            <person name="Savard J."/>
            <person name="Tautz D."/>
            <person name="Richards S."/>
            <person name="Weinstock G."/>
            <person name="Gibbs R.A."/>
            <person name="Liu Y."/>
            <person name="Worley K."/>
            <person name="Weinstock G."/>
            <person name="Elsik C.G."/>
            <person name="Reese J.T."/>
            <person name="Elhaik E."/>
            <person name="Landan G."/>
            <person name="Graur D."/>
            <person name="Arensburger P."/>
            <person name="Atkinson P."/>
            <person name="Beeman R.W."/>
            <person name="Beidler J."/>
            <person name="Brown S.J."/>
            <person name="Demuth J.P."/>
            <person name="Drury D.W."/>
            <person name="Du Y.Z."/>
            <person name="Fujiwara H."/>
            <person name="Lorenzen M."/>
            <person name="Maselli V."/>
            <person name="Osanai M."/>
            <person name="Park Y."/>
            <person name="Robertson H.M."/>
            <person name="Tu Z."/>
            <person name="Wang J.J."/>
            <person name="Wang S."/>
            <person name="Richards S."/>
            <person name="Song H."/>
            <person name="Zhang L."/>
            <person name="Sodergren E."/>
            <person name="Werner D."/>
            <person name="Stanke M."/>
            <person name="Morgenstern B."/>
            <person name="Solovyev V."/>
            <person name="Kosarev P."/>
            <person name="Brown G."/>
            <person name="Chen H.C."/>
            <person name="Ermolaeva O."/>
            <person name="Hlavina W."/>
            <person name="Kapustin Y."/>
            <person name="Kiryutin B."/>
            <person name="Kitts P."/>
            <person name="Maglott D."/>
            <person name="Pruitt K."/>
            <person name="Sapojnikov V."/>
            <person name="Souvorov A."/>
            <person name="Mackey A.J."/>
            <person name="Waterhouse R.M."/>
            <person name="Wyder S."/>
            <person name="Zdobnov E.M."/>
            <person name="Zdobnov E.M."/>
            <person name="Wyder S."/>
            <person name="Kriventseva E.V."/>
            <person name="Kadowaki T."/>
            <person name="Bork P."/>
            <person name="Aranda M."/>
            <person name="Bao R."/>
            <person name="Beermann A."/>
            <person name="Berns N."/>
            <person name="Bolognesi R."/>
            <person name="Bonneton F."/>
            <person name="Bopp D."/>
            <person name="Brown S.J."/>
            <person name="Bucher G."/>
            <person name="Butts T."/>
            <person name="Chaumot A."/>
            <person name="Denell R.E."/>
            <person name="Ferrier D.E."/>
            <person name="Friedrich M."/>
            <person name="Gordon C.M."/>
            <person name="Jindra M."/>
            <person name="Klingler M."/>
            <person name="Lan Q."/>
            <person name="Lattorff H.M."/>
            <person name="Laudet V."/>
            <person name="von Levetsow C."/>
            <person name="Liu Z."/>
            <person name="Lutz R."/>
            <person name="Lynch J.A."/>
            <person name="da Fonseca R.N."/>
            <person name="Posnien N."/>
            <person name="Reuter R."/>
            <person name="Roth S."/>
            <person name="Savard J."/>
            <person name="Schinko J.B."/>
            <person name="Schmitt C."/>
            <person name="Schoppmeier M."/>
            <person name="Schroder R."/>
            <person name="Shippy T.D."/>
            <person name="Simonnet F."/>
            <person name="Marques-Souza H."/>
            <person name="Tautz D."/>
            <person name="Tomoyasu Y."/>
            <person name="Trauner J."/>
            <person name="Van der Zee M."/>
            <person name="Vervoort M."/>
            <person name="Wittkopp N."/>
            <person name="Wimmer E.A."/>
            <person name="Yang X."/>
            <person name="Jones A.K."/>
            <person name="Sattelle D.B."/>
            <person name="Ebert P.R."/>
            <person name="Nelson D."/>
            <person name="Scott J.G."/>
            <person name="Beeman R.W."/>
            <person name="Muthukrishnan S."/>
            <person name="Kramer K.J."/>
            <person name="Arakane Y."/>
            <person name="Beeman R.W."/>
            <person name="Zhu Q."/>
            <person name="Hogenkamp D."/>
            <person name="Dixit R."/>
            <person name="Oppert B."/>
            <person name="Jiang H."/>
            <person name="Zou Z."/>
            <person name="Marshall J."/>
            <person name="Elpidina E."/>
            <person name="Vinokurov K."/>
            <person name="Oppert C."/>
            <person name="Zou Z."/>
            <person name="Evans J."/>
            <person name="Lu Z."/>
            <person name="Zhao P."/>
            <person name="Sumathipala N."/>
            <person name="Altincicek B."/>
            <person name="Vilcinskas A."/>
            <person name="Williams M."/>
            <person name="Hultmark D."/>
            <person name="Hetru C."/>
            <person name="Jiang H."/>
            <person name="Grimmelikhuijzen C.J."/>
            <person name="Hauser F."/>
            <person name="Cazzamali G."/>
            <person name="Williamson M."/>
            <person name="Park Y."/>
            <person name="Li B."/>
            <person name="Tanaka Y."/>
            <person name="Predel R."/>
            <person name="Neupert S."/>
            <person name="Schachtner J."/>
            <person name="Verleyen P."/>
            <person name="Raible F."/>
            <person name="Bork P."/>
            <person name="Friedrich M."/>
            <person name="Walden K.K."/>
            <person name="Robertson H.M."/>
            <person name="Angeli S."/>
            <person name="Foret S."/>
            <person name="Bucher G."/>
            <person name="Schuetz S."/>
            <person name="Maleszka R."/>
            <person name="Wimmer E.A."/>
            <person name="Beeman R.W."/>
            <person name="Lorenzen M."/>
            <person name="Tomoyasu Y."/>
            <person name="Miller S.C."/>
            <person name="Grossmann D."/>
            <person name="Bucher G."/>
        </authorList>
    </citation>
    <scope>NUCLEOTIDE SEQUENCE [LARGE SCALE GENOMIC DNA]</scope>
    <source>
        <strain evidence="1 2">Georgia GA2</strain>
    </source>
</reference>
<dbReference type="InterPro" id="IPR032072">
    <property type="entry name" value="DUF4807"/>
</dbReference>
<protein>
    <submittedName>
        <fullName evidence="1">Uncharacterized protein</fullName>
    </submittedName>
</protein>
<sequence>MMQVGLRLGKNGTKGPPCVLRIDCVFYHYLLKELRLSRFYRICFIKSQNSRNFSFILLETRYNLIDYQWNERVVEMVRERCELDHAMSWLSTLGGAFSALGDYFANCAQIAGKISVNQLKLALRLV</sequence>
<reference evidence="1 2" key="2">
    <citation type="journal article" date="2010" name="Nucleic Acids Res.">
        <title>BeetleBase in 2010: revisions to provide comprehensive genomic information for Tribolium castaneum.</title>
        <authorList>
            <person name="Kim H.S."/>
            <person name="Murphy T."/>
            <person name="Xia J."/>
            <person name="Caragea D."/>
            <person name="Park Y."/>
            <person name="Beeman R.W."/>
            <person name="Lorenzen M.D."/>
            <person name="Butcher S."/>
            <person name="Manak J.R."/>
            <person name="Brown S.J."/>
        </authorList>
    </citation>
    <scope>GENOME REANNOTATION</scope>
    <source>
        <strain evidence="1 2">Georgia GA2</strain>
    </source>
</reference>
<dbReference type="EMBL" id="KQ971345">
    <property type="protein sequence ID" value="EFA05380.2"/>
    <property type="molecule type" value="Genomic_DNA"/>
</dbReference>
<dbReference type="STRING" id="7070.D2A5J3"/>
<evidence type="ECO:0000313" key="1">
    <source>
        <dbReference type="EMBL" id="EFA05380.2"/>
    </source>
</evidence>
<accession>D2A5J3</accession>
<organism evidence="1 2">
    <name type="scientific">Tribolium castaneum</name>
    <name type="common">Red flour beetle</name>
    <dbReference type="NCBI Taxonomy" id="7070"/>
    <lineage>
        <taxon>Eukaryota</taxon>
        <taxon>Metazoa</taxon>
        <taxon>Ecdysozoa</taxon>
        <taxon>Arthropoda</taxon>
        <taxon>Hexapoda</taxon>
        <taxon>Insecta</taxon>
        <taxon>Pterygota</taxon>
        <taxon>Neoptera</taxon>
        <taxon>Endopterygota</taxon>
        <taxon>Coleoptera</taxon>
        <taxon>Polyphaga</taxon>
        <taxon>Cucujiformia</taxon>
        <taxon>Tenebrionidae</taxon>
        <taxon>Tenebrionidae incertae sedis</taxon>
        <taxon>Tribolium</taxon>
    </lineage>
</organism>
<evidence type="ECO:0000313" key="2">
    <source>
        <dbReference type="Proteomes" id="UP000007266"/>
    </source>
</evidence>
<dbReference type="Pfam" id="PF16065">
    <property type="entry name" value="DUF4807"/>
    <property type="match status" value="1"/>
</dbReference>
<dbReference type="AlphaFoldDB" id="D2A5J3"/>
<dbReference type="Proteomes" id="UP000007266">
    <property type="component" value="Linkage group 6"/>
</dbReference>
<dbReference type="HOGENOM" id="CLU_094355_0_0_1"/>
<keyword evidence="2" id="KW-1185">Reference proteome</keyword>
<dbReference type="eggNOG" id="ENOG502S1K4">
    <property type="taxonomic scope" value="Eukaryota"/>
</dbReference>
<dbReference type="PANTHER" id="PTHR36693">
    <property type="entry name" value="GH02722P"/>
    <property type="match status" value="1"/>
</dbReference>